<comment type="caution">
    <text evidence="2">The sequence shown here is derived from an EMBL/GenBank/DDBJ whole genome shotgun (WGS) entry which is preliminary data.</text>
</comment>
<sequence>MHTKYIKRFFKIANQTNTTKVCALKVKLTVYIMGKFGVRFVNKLTTNTYDEARSTSQKLFQKNNSTEQLTSSSESEESDESTFNSQKEEENFSQEKSD</sequence>
<feature type="compositionally biased region" description="Low complexity" evidence="1">
    <location>
        <begin position="63"/>
        <end position="73"/>
    </location>
</feature>
<dbReference type="AlphaFoldDB" id="A0AAV7YK28"/>
<protein>
    <submittedName>
        <fullName evidence="2">Uncharacterized protein</fullName>
    </submittedName>
</protein>
<evidence type="ECO:0000313" key="3">
    <source>
        <dbReference type="Proteomes" id="UP001146793"/>
    </source>
</evidence>
<feature type="compositionally biased region" description="Basic and acidic residues" evidence="1">
    <location>
        <begin position="86"/>
        <end position="98"/>
    </location>
</feature>
<evidence type="ECO:0000256" key="1">
    <source>
        <dbReference type="SAM" id="MobiDB-lite"/>
    </source>
</evidence>
<accession>A0AAV7YK28</accession>
<organism evidence="2 3">
    <name type="scientific">Anaeramoeba flamelloides</name>
    <dbReference type="NCBI Taxonomy" id="1746091"/>
    <lineage>
        <taxon>Eukaryota</taxon>
        <taxon>Metamonada</taxon>
        <taxon>Anaeramoebidae</taxon>
        <taxon>Anaeramoeba</taxon>
    </lineage>
</organism>
<proteinExistence type="predicted"/>
<reference evidence="2" key="1">
    <citation type="submission" date="2022-08" db="EMBL/GenBank/DDBJ databases">
        <title>Novel sulphate-reducing endosymbionts in the free-living metamonad Anaeramoeba.</title>
        <authorList>
            <person name="Jerlstrom-Hultqvist J."/>
            <person name="Cepicka I."/>
            <person name="Gallot-Lavallee L."/>
            <person name="Salas-Leiva D."/>
            <person name="Curtis B.A."/>
            <person name="Zahonova K."/>
            <person name="Pipaliya S."/>
            <person name="Dacks J."/>
            <person name="Roger A.J."/>
        </authorList>
    </citation>
    <scope>NUCLEOTIDE SEQUENCE</scope>
    <source>
        <strain evidence="2">Busselton2</strain>
    </source>
</reference>
<dbReference type="Proteomes" id="UP001146793">
    <property type="component" value="Unassembled WGS sequence"/>
</dbReference>
<feature type="region of interest" description="Disordered" evidence="1">
    <location>
        <begin position="59"/>
        <end position="98"/>
    </location>
</feature>
<name>A0AAV7YK28_9EUKA</name>
<gene>
    <name evidence="2" type="ORF">M0812_23134</name>
</gene>
<evidence type="ECO:0000313" key="2">
    <source>
        <dbReference type="EMBL" id="KAJ3430133.1"/>
    </source>
</evidence>
<dbReference type="EMBL" id="JANTQA010000051">
    <property type="protein sequence ID" value="KAJ3430133.1"/>
    <property type="molecule type" value="Genomic_DNA"/>
</dbReference>